<protein>
    <recommendedName>
        <fullName evidence="4">SLH domain-containing protein</fullName>
    </recommendedName>
</protein>
<organism evidence="5 6">
    <name type="scientific">Aminipila terrae</name>
    <dbReference type="NCBI Taxonomy" id="2697030"/>
    <lineage>
        <taxon>Bacteria</taxon>
        <taxon>Bacillati</taxon>
        <taxon>Bacillota</taxon>
        <taxon>Clostridia</taxon>
        <taxon>Peptostreptococcales</taxon>
        <taxon>Anaerovoracaceae</taxon>
        <taxon>Aminipila</taxon>
    </lineage>
</organism>
<dbReference type="Pfam" id="PF18998">
    <property type="entry name" value="Flg_new_2"/>
    <property type="match status" value="4"/>
</dbReference>
<dbReference type="SUPFAM" id="SSF49478">
    <property type="entry name" value="Cna protein B-type domain"/>
    <property type="match status" value="1"/>
</dbReference>
<dbReference type="EMBL" id="CP047591">
    <property type="protein sequence ID" value="QHI71000.1"/>
    <property type="molecule type" value="Genomic_DNA"/>
</dbReference>
<comment type="subcellular location">
    <subcellularLocation>
        <location evidence="1">Cell envelope</location>
    </subcellularLocation>
</comment>
<evidence type="ECO:0000256" key="1">
    <source>
        <dbReference type="ARBA" id="ARBA00004196"/>
    </source>
</evidence>
<feature type="signal peptide" evidence="3">
    <location>
        <begin position="1"/>
        <end position="25"/>
    </location>
</feature>
<dbReference type="InterPro" id="IPR013783">
    <property type="entry name" value="Ig-like_fold"/>
</dbReference>
<evidence type="ECO:0000313" key="5">
    <source>
        <dbReference type="EMBL" id="QHI71000.1"/>
    </source>
</evidence>
<dbReference type="InterPro" id="IPR044060">
    <property type="entry name" value="Bacterial_rp_domain"/>
</dbReference>
<dbReference type="Gene3D" id="2.160.20.20">
    <property type="match status" value="1"/>
</dbReference>
<dbReference type="PROSITE" id="PS51272">
    <property type="entry name" value="SLH"/>
    <property type="match status" value="3"/>
</dbReference>
<accession>A0A6P1M8S2</accession>
<dbReference type="GO" id="GO:0030313">
    <property type="term" value="C:cell envelope"/>
    <property type="evidence" value="ECO:0007669"/>
    <property type="project" value="UniProtKB-SubCell"/>
</dbReference>
<evidence type="ECO:0000256" key="2">
    <source>
        <dbReference type="ARBA" id="ARBA00022737"/>
    </source>
</evidence>
<proteinExistence type="predicted"/>
<keyword evidence="6" id="KW-1185">Reference proteome</keyword>
<sequence>MKKRILSIALTLFIMLTILPVPVHAAQMLTANDEAGFRNAVSNATSGDTIAISGDFSIATSIVIDKNVTLDLAGHTVTFTPASTEGTCFRFTAGGIISDSVGGGVLSGSVPGSGLIQNYGGTLEISDGTITASGSQSRAIQNDGTLNIVGGEIKGESGYAILNNGTVVASGGSVITDNGVGVLNYNPASQLTISGATMESTSTTAQQSFAAYNNANGATITVESGTVSAGAGSALANYNGGTITVEGGMVSAASGMGILNDGNSMVVIHDGTVSSTAGYGVLNYGNITLDGGTISSDSSVGFANFAKGGMEIELSGGTIRSSGAAAIYNNGSGEIQLLGSTVYTRTTNYPAVVNASTGNIMVERGDVTASANMPVFYNVSSGNITINGGTYFGIYNASADGSVTIDGGSVKEFTGLAPKNSAGVDLNRYIIKLTNNGVPIADTSISGSELTFTPADKAAGYGFTGVRTDADGRLYLWLPSGITNALYKNQAVDITGAVSGGTESVLPNFGVSVTIYLNDQIWTDCPSSYYPVLSPQGLNMAKSTRPSSVNNGVATYTGLDKDTVYEVWGRAQIGSSSSGVVVDKSHPAVQVHYYTITLNNGGGISSFYPSSGIKVIEGSDVVMTASPENGLTFEKWTDADGKPISTDTEIRTGTLDGPRSYTASAKVVPFESSVTVRKNGTTWTGFDGNVVLSASADNADTVISGTSSNGVYTFSGLKQNYYVWAKLTDGQYVCTGQKVTFGATNATVDYYTVALSKGSNINQVTGSGTYLKGSSVQVSAEVVPESGGLSYIFNRWTEGGALISSSSTYAISSISRSYDLTAESRIGSFSATVTLKKDSTLWNSDTRDIHLTEQGSDAPITGTLSNGVYTFAGLDTSKTYDIWDDETVQKTGVFLDTSNRDKTLNYFTVTVNKGRGVTSISGNGVYLGGSTITATAMPEAYYSVTWQATGTAGTANGTSYTISNLGTTTSLDATGNLVNFTGKVTLKKDDALWNDATVQLSTDSAIAGTIAPTQSANGDYTFADLDPHNTYYIFVNGKAAGKTLTNTTVNAMIDYYTITVSPEQVTIETKVNNTADSGPYIKGTTVKLTATLINSNNDFAGWYNGSTLLSTENQLTVSNIMAKQTLSAVASQSFSAVVTVNGKADVSGIKLSEASGALTNAVSGTASGAKLTFENLVRGTTYYIFDGSTYTGKSLSKNATAATLQYYTVAVNTSIGISAATVNSSSTAIVLAGASVTLNATASTNYVFSKWVDGNNNTVAQSNPSTVTVMKEMTLTAVSIANYTGGDIDISTGWIEIADGTNSGTLKILQGGNLMGDNIDPTTSITIKGNGTETNKNILISATLQNAPQNSAVHLTLKDVKISGAGAPLEISTNAGDVELTLSGTNLLATGQISSSGLKKTGTQMLTIRSIDGTTANTLTVTGNTTMATGMGNGSMALQNVTIDSGVVAAAGYGGGLTTYWYGVKGLTINGGILRGAGESDNCIVGTSAPSGTQAVLDVTFNGGTLRAKLNSNTGTPNIRLNGGNLLLDLGGRTPKNALGENVYKTTFTVPSGTGGVDVSKTLVIRDKNGTVYGMNDVTTFDGGKVYAYLPIGIASATYEGKTYYAIVKADGTGEFATLYKVNTPASKTVNGVTATAAAPVLTDTGYSIDVTLSGTAIKPGLITLGLSGAIDSVAEQTQTVVTGAVSGVTKTFVFPMPTADVTDLALTMSFAETSAYTVTYTAPNATSGSVPVDANPYYEGKPYTVAATGTLQRTGYSFAGWKTGETIHGANSNQTMGDSSVSYTALWTANTYTVTFDGNGATGTMADQTFTYDAEAKALSSNAFTRTGYTFAGWATSPSGTKVYTPGESVRNLTAAENGTIHLYALWKANTYTVTFNGNGATSGTMEKQNVAYNTPVSLNANTFEREGYTFAGWKTTGGNSYANGASITATENITLNATWIGNDYTVTFNGNGATSGSMNNINLVYGTNTTLPDNAFSRTAYTFTGWNTAADGKGANYANKVEVNNLTTSDNGTVQLYAMWAANTYSVQFNINNGDSGTMSNQVFTYDSTETALSKNQFLRSGYTFVGWNTKADGTGIPYADQVKVRNLTADTSGVIQLYAQWNPGSFSVNFAPGSGRGTMAAQSFQTGDTTVLKTNNFMYRGYSFTGWNTEQDGSGTDYAANATVNTLNLGSSDSITLYAQWAPNAYKVTFNANGATGNMAQQGFTYDAAATALTQNTFTRDGYTFLGWAANPTGSYGEYADEQTVRNLTPMQNGVVTLYAVWKANTVAVAFDGNGAKTGSMGNQMFIHNTEQPLTANTYQREGYTFAGWNTQSSGRGVSYADGEIIKDPTPGITGNLVLYAQWQQQSRYGMSGMVTNDSTPANPIPDATVMLKKGNQVIGTTKTDANGRYSFTNLLPGIYNVVCTDDGKTVTKAETIIASPLVVDFILNNTAKNSLLELTGEVGTTVPALVVDQLSTVADAHAQPSKVTTVKLIVTAKNPSESNGEQAAIRELTTSQTVDMYLDARLLCNGTNIGSSNNTVLEIIIPYDFSRKDNIQVLRYHDGAASALTKLSSRPTTAYVDGTWFDNVSTGQIFVYASKFSTYAFSYTAVNSGGSGSSGGGSGGGAGGVSSYPITIDKSKVVHGTLTADKTESVVGGKITITAKPDGGYELHHLIITDANGKAILYTDNGNGTYTFVMPNGKVNVSAEFTQVISKENFPFVDVPENHWAYGDIAWAYEKGIFNGTGDGTTFSPGLSTTRGMIVTLLWRLEGKPAVSGGHSFKDVKDSSYYKQAIMWAEGKKIVKGYGNELFGPDDTITREQMAAILNRYASDKGYDVSKKKALDTFTDGSKTSAYAVEAMEWAVANGLLSGKENRTLDSKACATRAEVAAILKRFEEVFGKNK</sequence>
<evidence type="ECO:0000313" key="6">
    <source>
        <dbReference type="Proteomes" id="UP000463883"/>
    </source>
</evidence>
<feature type="domain" description="SLH" evidence="4">
    <location>
        <begin position="2765"/>
        <end position="2824"/>
    </location>
</feature>
<reference evidence="5 6" key="1">
    <citation type="submission" date="2020-01" db="EMBL/GenBank/DDBJ databases">
        <title>Genomic analysis of Aminipila sp. CBA3637.</title>
        <authorList>
            <person name="Kim Y.B."/>
            <person name="Roh S.W."/>
        </authorList>
    </citation>
    <scope>NUCLEOTIDE SEQUENCE [LARGE SCALE GENOMIC DNA]</scope>
    <source>
        <strain evidence="5 6">CBA3637</strain>
    </source>
</reference>
<dbReference type="InterPro" id="IPR042229">
    <property type="entry name" value="Listeria/Bacterioides_rpt_sf"/>
</dbReference>
<dbReference type="SUPFAM" id="SSF51126">
    <property type="entry name" value="Pectin lyase-like"/>
    <property type="match status" value="1"/>
</dbReference>
<name>A0A6P1M8S2_9FIRM</name>
<feature type="domain" description="SLH" evidence="4">
    <location>
        <begin position="2700"/>
        <end position="2764"/>
    </location>
</feature>
<evidence type="ECO:0000259" key="4">
    <source>
        <dbReference type="PROSITE" id="PS51272"/>
    </source>
</evidence>
<dbReference type="KEGG" id="amic:Ami3637_00145"/>
<dbReference type="Proteomes" id="UP000463883">
    <property type="component" value="Chromosome"/>
</dbReference>
<dbReference type="NCBIfam" id="TIGR02543">
    <property type="entry name" value="List_Bact_rpt"/>
    <property type="match status" value="3"/>
</dbReference>
<dbReference type="InterPro" id="IPR011050">
    <property type="entry name" value="Pectin_lyase_fold/virulence"/>
</dbReference>
<dbReference type="InterPro" id="IPR012332">
    <property type="entry name" value="Autotransporter_pectin_lyase_C"/>
</dbReference>
<dbReference type="Gene3D" id="2.60.40.10">
    <property type="entry name" value="Immunoglobulins"/>
    <property type="match status" value="1"/>
</dbReference>
<dbReference type="Gene3D" id="2.60.40.4270">
    <property type="entry name" value="Listeria-Bacteroides repeat domain"/>
    <property type="match status" value="7"/>
</dbReference>
<evidence type="ECO:0000256" key="3">
    <source>
        <dbReference type="SAM" id="SignalP"/>
    </source>
</evidence>
<dbReference type="InterPro" id="IPR013378">
    <property type="entry name" value="InlB-like_B-rpt"/>
</dbReference>
<dbReference type="Pfam" id="PF09479">
    <property type="entry name" value="Flg_new"/>
    <property type="match status" value="7"/>
</dbReference>
<dbReference type="Pfam" id="PF13620">
    <property type="entry name" value="CarboxypepD_reg"/>
    <property type="match status" value="1"/>
</dbReference>
<dbReference type="Pfam" id="PF00395">
    <property type="entry name" value="SLH"/>
    <property type="match status" value="3"/>
</dbReference>
<feature type="chain" id="PRO_5026693305" description="SLH domain-containing protein" evidence="3">
    <location>
        <begin position="26"/>
        <end position="2887"/>
    </location>
</feature>
<feature type="domain" description="SLH" evidence="4">
    <location>
        <begin position="2827"/>
        <end position="2887"/>
    </location>
</feature>
<dbReference type="InterPro" id="IPR001119">
    <property type="entry name" value="SLH_dom"/>
</dbReference>
<keyword evidence="2" id="KW-0677">Repeat</keyword>
<keyword evidence="3" id="KW-0732">Signal</keyword>
<gene>
    <name evidence="5" type="ORF">Ami3637_00145</name>
</gene>
<dbReference type="RefSeq" id="WP_162360778.1">
    <property type="nucleotide sequence ID" value="NZ_CP047591.1"/>
</dbReference>